<evidence type="ECO:0000313" key="2">
    <source>
        <dbReference type="Proteomes" id="UP000027190"/>
    </source>
</evidence>
<accession>A0A062UCY1</accession>
<dbReference type="AlphaFoldDB" id="A0A062UCY1"/>
<dbReference type="Proteomes" id="UP000027190">
    <property type="component" value="Unassembled WGS sequence"/>
</dbReference>
<name>A0A062UCY1_9PROT</name>
<organism evidence="1 2">
    <name type="scientific">Hyphomonas chukchiensis</name>
    <dbReference type="NCBI Taxonomy" id="1280947"/>
    <lineage>
        <taxon>Bacteria</taxon>
        <taxon>Pseudomonadati</taxon>
        <taxon>Pseudomonadota</taxon>
        <taxon>Alphaproteobacteria</taxon>
        <taxon>Hyphomonadales</taxon>
        <taxon>Hyphomonadaceae</taxon>
        <taxon>Hyphomonas</taxon>
    </lineage>
</organism>
<evidence type="ECO:0000313" key="1">
    <source>
        <dbReference type="EMBL" id="KCZ58920.1"/>
    </source>
</evidence>
<sequence>MTLTVMTPPYGEALSLDVAKDYLRIGTDGEDALD</sequence>
<proteinExistence type="predicted"/>
<dbReference type="EMBL" id="AWFG01000019">
    <property type="protein sequence ID" value="KCZ58920.1"/>
    <property type="molecule type" value="Genomic_DNA"/>
</dbReference>
<comment type="caution">
    <text evidence="1">The sequence shown here is derived from an EMBL/GenBank/DDBJ whole genome shotgun (WGS) entry which is preliminary data.</text>
</comment>
<protein>
    <submittedName>
        <fullName evidence="1">Uncharacterized protein</fullName>
    </submittedName>
</protein>
<keyword evidence="2" id="KW-1185">Reference proteome</keyword>
<reference evidence="1 2" key="1">
    <citation type="journal article" date="2014" name="Antonie Van Leeuwenhoek">
        <title>Hyphomonas beringensis sp. nov. and Hyphomonas chukchiensis sp. nov., isolated from surface seawater of the Bering Sea and Chukchi Sea.</title>
        <authorList>
            <person name="Li C."/>
            <person name="Lai Q."/>
            <person name="Li G."/>
            <person name="Dong C."/>
            <person name="Wang J."/>
            <person name="Liao Y."/>
            <person name="Shao Z."/>
        </authorList>
    </citation>
    <scope>NUCLEOTIDE SEQUENCE [LARGE SCALE GENOMIC DNA]</scope>
    <source>
        <strain evidence="1 2">BH-BN04-4</strain>
    </source>
</reference>
<gene>
    <name evidence="1" type="ORF">HY30_04050</name>
</gene>
<dbReference type="STRING" id="1280947.HY30_04050"/>